<reference evidence="2 3" key="1">
    <citation type="journal article" date="2019" name="Nat. Microbiol.">
        <title>Mediterranean grassland soil C-N compound turnover is dependent on rainfall and depth, and is mediated by genomically divergent microorganisms.</title>
        <authorList>
            <person name="Diamond S."/>
            <person name="Andeer P.F."/>
            <person name="Li Z."/>
            <person name="Crits-Christoph A."/>
            <person name="Burstein D."/>
            <person name="Anantharaman K."/>
            <person name="Lane K.R."/>
            <person name="Thomas B.C."/>
            <person name="Pan C."/>
            <person name="Northen T.R."/>
            <person name="Banfield J.F."/>
        </authorList>
    </citation>
    <scope>NUCLEOTIDE SEQUENCE [LARGE SCALE GENOMIC DNA]</scope>
    <source>
        <strain evidence="2">NP_7</strain>
    </source>
</reference>
<comment type="caution">
    <text evidence="2">The sequence shown here is derived from an EMBL/GenBank/DDBJ whole genome shotgun (WGS) entry which is preliminary data.</text>
</comment>
<evidence type="ECO:0000256" key="1">
    <source>
        <dbReference type="SAM" id="MobiDB-lite"/>
    </source>
</evidence>
<evidence type="ECO:0000313" key="2">
    <source>
        <dbReference type="EMBL" id="TMI83753.1"/>
    </source>
</evidence>
<protein>
    <submittedName>
        <fullName evidence="2">Uncharacterized protein</fullName>
    </submittedName>
</protein>
<feature type="region of interest" description="Disordered" evidence="1">
    <location>
        <begin position="97"/>
        <end position="123"/>
    </location>
</feature>
<evidence type="ECO:0000313" key="3">
    <source>
        <dbReference type="Proteomes" id="UP000320048"/>
    </source>
</evidence>
<dbReference type="AlphaFoldDB" id="A0A537JJN0"/>
<sequence>MSEKTDAIFMLRHANEFTDIENSAIVYVLRGWFASLAGIPGALQVGDDAWAFTTLAEHFTSLLNNDPSQRTATQLRIKDLLSARAQTAQDAVDALLGAPNDEDERMNAETDTFAKQVEGQVNK</sequence>
<gene>
    <name evidence="2" type="ORF">E6H04_02325</name>
</gene>
<accession>A0A537JJN0</accession>
<proteinExistence type="predicted"/>
<name>A0A537JJN0_9BACT</name>
<dbReference type="EMBL" id="VBAO01000061">
    <property type="protein sequence ID" value="TMI83753.1"/>
    <property type="molecule type" value="Genomic_DNA"/>
</dbReference>
<organism evidence="2 3">
    <name type="scientific">Candidatus Segetimicrobium genomatis</name>
    <dbReference type="NCBI Taxonomy" id="2569760"/>
    <lineage>
        <taxon>Bacteria</taxon>
        <taxon>Bacillati</taxon>
        <taxon>Candidatus Sysuimicrobiota</taxon>
        <taxon>Candidatus Sysuimicrobiia</taxon>
        <taxon>Candidatus Sysuimicrobiales</taxon>
        <taxon>Candidatus Segetimicrobiaceae</taxon>
        <taxon>Candidatus Segetimicrobium</taxon>
    </lineage>
</organism>
<dbReference type="Proteomes" id="UP000320048">
    <property type="component" value="Unassembled WGS sequence"/>
</dbReference>